<dbReference type="GO" id="GO:0001765">
    <property type="term" value="P:membrane raft assembly"/>
    <property type="evidence" value="ECO:0007669"/>
    <property type="project" value="UniProtKB-ARBA"/>
</dbReference>
<evidence type="ECO:0000256" key="7">
    <source>
        <dbReference type="ARBA" id="ARBA00053949"/>
    </source>
</evidence>
<dbReference type="InterPro" id="IPR011701">
    <property type="entry name" value="MFS"/>
</dbReference>
<proteinExistence type="inferred from homology"/>
<feature type="transmembrane region" description="Helical" evidence="8">
    <location>
        <begin position="217"/>
        <end position="235"/>
    </location>
</feature>
<evidence type="ECO:0000313" key="11">
    <source>
        <dbReference type="Proteomes" id="UP000186136"/>
    </source>
</evidence>
<feature type="transmembrane region" description="Helical" evidence="8">
    <location>
        <begin position="159"/>
        <end position="176"/>
    </location>
</feature>
<feature type="transmembrane region" description="Helical" evidence="8">
    <location>
        <begin position="129"/>
        <end position="147"/>
    </location>
</feature>
<dbReference type="AlphaFoldDB" id="A0A1Q2YDY2"/>
<dbReference type="GO" id="GO:0042908">
    <property type="term" value="P:xenobiotic transport"/>
    <property type="evidence" value="ECO:0007669"/>
    <property type="project" value="UniProtKB-ARBA"/>
</dbReference>
<keyword evidence="4 8" id="KW-1133">Transmembrane helix</keyword>
<accession>A0A1Q2YDY2</accession>
<dbReference type="GO" id="GO:0055088">
    <property type="term" value="P:lipid homeostasis"/>
    <property type="evidence" value="ECO:0007669"/>
    <property type="project" value="UniProtKB-ARBA"/>
</dbReference>
<feature type="transmembrane region" description="Helical" evidence="8">
    <location>
        <begin position="419"/>
        <end position="442"/>
    </location>
</feature>
<dbReference type="FunFam" id="1.20.1250.20:FF:000172">
    <property type="entry name" value="MFS multidrug resistance transporter"/>
    <property type="match status" value="1"/>
</dbReference>
<name>A0A1Q2YDY2_9ASCO</name>
<sequence length="554" mass="61173">MVLEVSLHTVSDDVETDGASYVEGVRPLNNNLAIIDCRRNEEVDSHDNDIGYISETDDDDDDGGGRDKLELLRVASTKENEYTILSKRERVSLALLLALVGMCSAMTMPIYWTALPEMAIAFHTTEERINFTVTSYLCFQAVAPVFVSTLSDILGRRPVILGCIIGGIATNVGLAVSRKYWLIVFLRCVLATFLAPLVSITSAAVGDFTTRRNRGGLTGLTSGFTLIGQGVAPFLGAVMDTAWKWPAIFWFSAALEGLILAIVFVALPETHRGFVGDLSVRPKLWIHRSPVLAYFGNRIVGYNQSLLQKRLHKYEPWKPLKLIAEISVFNILLPSSLLFSVWTISQTSLSVHLSSDYHYSTLHIGLCFFAPGSATIVGTLVSGRLLDMIYKRRKAKYDTKYISDIEKSNITSIPPFNILFVRLYCIPFAACIVCMASVVFGWCLEYRIALAVILVMAFLITFFCMFPLNITTTVLVDMFPEIAGGATALNNLFRCGMSAIFVSCLTKMERHMTLGGTYTFMAGIAAVSTGLVLLLMKNSESILIKAREKKMRGG</sequence>
<dbReference type="PROSITE" id="PS50850">
    <property type="entry name" value="MFS"/>
    <property type="match status" value="1"/>
</dbReference>
<keyword evidence="2" id="KW-0813">Transport</keyword>
<evidence type="ECO:0000256" key="2">
    <source>
        <dbReference type="ARBA" id="ARBA00022448"/>
    </source>
</evidence>
<dbReference type="EMBL" id="BDGI01000046">
    <property type="protein sequence ID" value="GAV27767.1"/>
    <property type="molecule type" value="Genomic_DNA"/>
</dbReference>
<dbReference type="SUPFAM" id="SSF103473">
    <property type="entry name" value="MFS general substrate transporter"/>
    <property type="match status" value="1"/>
</dbReference>
<comment type="similarity">
    <text evidence="6">Belongs to the major facilitator superfamily. CAR1 family.</text>
</comment>
<dbReference type="GO" id="GO:0022857">
    <property type="term" value="F:transmembrane transporter activity"/>
    <property type="evidence" value="ECO:0007669"/>
    <property type="project" value="InterPro"/>
</dbReference>
<comment type="subcellular location">
    <subcellularLocation>
        <location evidence="1">Membrane</location>
        <topology evidence="1">Multi-pass membrane protein</topology>
    </subcellularLocation>
</comment>
<dbReference type="InterPro" id="IPR020846">
    <property type="entry name" value="MFS_dom"/>
</dbReference>
<evidence type="ECO:0000256" key="6">
    <source>
        <dbReference type="ARBA" id="ARBA00038347"/>
    </source>
</evidence>
<evidence type="ECO:0000256" key="1">
    <source>
        <dbReference type="ARBA" id="ARBA00004141"/>
    </source>
</evidence>
<dbReference type="InterPro" id="IPR036259">
    <property type="entry name" value="MFS_trans_sf"/>
</dbReference>
<feature type="transmembrane region" description="Helical" evidence="8">
    <location>
        <begin position="182"/>
        <end position="205"/>
    </location>
</feature>
<dbReference type="PROSITE" id="PS00216">
    <property type="entry name" value="SUGAR_TRANSPORT_1"/>
    <property type="match status" value="1"/>
</dbReference>
<dbReference type="PANTHER" id="PTHR23502:SF51">
    <property type="entry name" value="QUINIDINE RESISTANCE PROTEIN 1-RELATED"/>
    <property type="match status" value="1"/>
</dbReference>
<evidence type="ECO:0000259" key="9">
    <source>
        <dbReference type="PROSITE" id="PS50850"/>
    </source>
</evidence>
<feature type="transmembrane region" description="Helical" evidence="8">
    <location>
        <begin position="362"/>
        <end position="386"/>
    </location>
</feature>
<feature type="transmembrane region" description="Helical" evidence="8">
    <location>
        <begin position="322"/>
        <end position="342"/>
    </location>
</feature>
<dbReference type="GO" id="GO:0005886">
    <property type="term" value="C:plasma membrane"/>
    <property type="evidence" value="ECO:0007669"/>
    <property type="project" value="TreeGrafter"/>
</dbReference>
<evidence type="ECO:0000256" key="3">
    <source>
        <dbReference type="ARBA" id="ARBA00022692"/>
    </source>
</evidence>
<feature type="transmembrane region" description="Helical" evidence="8">
    <location>
        <begin position="515"/>
        <end position="536"/>
    </location>
</feature>
<feature type="domain" description="Major facilitator superfamily (MFS) profile" evidence="9">
    <location>
        <begin position="93"/>
        <end position="540"/>
    </location>
</feature>
<comment type="caution">
    <text evidence="10">The sequence shown here is derived from an EMBL/GenBank/DDBJ whole genome shotgun (WGS) entry which is preliminary data.</text>
</comment>
<dbReference type="GO" id="GO:0045121">
    <property type="term" value="C:membrane raft"/>
    <property type="evidence" value="ECO:0007669"/>
    <property type="project" value="UniProtKB-ARBA"/>
</dbReference>
<keyword evidence="5 8" id="KW-0472">Membrane</keyword>
<evidence type="ECO:0000256" key="8">
    <source>
        <dbReference type="SAM" id="Phobius"/>
    </source>
</evidence>
<dbReference type="PANTHER" id="PTHR23502">
    <property type="entry name" value="MAJOR FACILITATOR SUPERFAMILY"/>
    <property type="match status" value="1"/>
</dbReference>
<keyword evidence="3 8" id="KW-0812">Transmembrane</keyword>
<gene>
    <name evidence="10" type="ORF">PMKS-001235</name>
</gene>
<feature type="transmembrane region" description="Helical" evidence="8">
    <location>
        <begin position="247"/>
        <end position="267"/>
    </location>
</feature>
<reference evidence="10 11" key="1">
    <citation type="submission" date="2016-08" db="EMBL/GenBank/DDBJ databases">
        <title>Whole genome shotgun sequence of Pichia membranifaciens KS47-1.</title>
        <authorList>
            <person name="Konishi M."/>
            <person name="Ishida M."/>
            <person name="Arakawa T."/>
            <person name="Kato Y."/>
            <person name="Horiuchi J."/>
        </authorList>
    </citation>
    <scope>NUCLEOTIDE SEQUENCE [LARGE SCALE GENOMIC DNA]</scope>
    <source>
        <strain evidence="10 11">KS47-1</strain>
    </source>
</reference>
<dbReference type="GO" id="GO:0140115">
    <property type="term" value="P:export across plasma membrane"/>
    <property type="evidence" value="ECO:0007669"/>
    <property type="project" value="UniProtKB-ARBA"/>
</dbReference>
<feature type="transmembrane region" description="Helical" evidence="8">
    <location>
        <begin position="448"/>
        <end position="470"/>
    </location>
</feature>
<keyword evidence="11" id="KW-1185">Reference proteome</keyword>
<evidence type="ECO:0000256" key="5">
    <source>
        <dbReference type="ARBA" id="ARBA00023136"/>
    </source>
</evidence>
<feature type="transmembrane region" description="Helical" evidence="8">
    <location>
        <begin position="93"/>
        <end position="114"/>
    </location>
</feature>
<protein>
    <recommendedName>
        <fullName evidence="9">Major facilitator superfamily (MFS) profile domain-containing protein</fullName>
    </recommendedName>
</protein>
<dbReference type="Pfam" id="PF07690">
    <property type="entry name" value="MFS_1"/>
    <property type="match status" value="1"/>
</dbReference>
<dbReference type="OrthoDB" id="440553at2759"/>
<organism evidence="10 11">
    <name type="scientific">Pichia membranifaciens</name>
    <dbReference type="NCBI Taxonomy" id="4926"/>
    <lineage>
        <taxon>Eukaryota</taxon>
        <taxon>Fungi</taxon>
        <taxon>Dikarya</taxon>
        <taxon>Ascomycota</taxon>
        <taxon>Saccharomycotina</taxon>
        <taxon>Pichiomycetes</taxon>
        <taxon>Pichiales</taxon>
        <taxon>Pichiaceae</taxon>
        <taxon>Pichia</taxon>
    </lineage>
</organism>
<comment type="function">
    <text evidence="7">MFS antiporter that does not display functional linkage as drug transporter and performs functions that significantly affect biofilm development and virulence. No substrate for transport has been identified yet, but plays an important role in the growth in the host.</text>
</comment>
<evidence type="ECO:0000256" key="4">
    <source>
        <dbReference type="ARBA" id="ARBA00022989"/>
    </source>
</evidence>
<feature type="transmembrane region" description="Helical" evidence="8">
    <location>
        <begin position="482"/>
        <end position="503"/>
    </location>
</feature>
<dbReference type="Gene3D" id="1.20.1250.20">
    <property type="entry name" value="MFS general substrate transporter like domains"/>
    <property type="match status" value="1"/>
</dbReference>
<evidence type="ECO:0000313" key="10">
    <source>
        <dbReference type="EMBL" id="GAV27767.1"/>
    </source>
</evidence>
<dbReference type="Proteomes" id="UP000186136">
    <property type="component" value="Unassembled WGS sequence"/>
</dbReference>
<dbReference type="InterPro" id="IPR005829">
    <property type="entry name" value="Sugar_transporter_CS"/>
</dbReference>